<name>A0ABR6L1B4_9HYPH</name>
<keyword evidence="2" id="KW-0081">Bacteriolytic enzyme</keyword>
<accession>A0ABR6L1B4</accession>
<keyword evidence="4" id="KW-1185">Reference proteome</keyword>
<dbReference type="Proteomes" id="UP000539538">
    <property type="component" value="Unassembled WGS sequence"/>
</dbReference>
<evidence type="ECO:0000256" key="1">
    <source>
        <dbReference type="ARBA" id="ARBA00022529"/>
    </source>
</evidence>
<evidence type="ECO:0000313" key="3">
    <source>
        <dbReference type="EMBL" id="MBB4650598.1"/>
    </source>
</evidence>
<gene>
    <name evidence="3" type="ORF">GGQ99_002353</name>
</gene>
<organism evidence="3 4">
    <name type="scientific">Aminobacter niigataensis</name>
    <dbReference type="NCBI Taxonomy" id="83265"/>
    <lineage>
        <taxon>Bacteria</taxon>
        <taxon>Pseudomonadati</taxon>
        <taxon>Pseudomonadota</taxon>
        <taxon>Alphaproteobacteria</taxon>
        <taxon>Hyphomicrobiales</taxon>
        <taxon>Phyllobacteriaceae</taxon>
        <taxon>Aminobacter</taxon>
    </lineage>
</organism>
<comment type="caution">
    <text evidence="3">The sequence shown here is derived from an EMBL/GenBank/DDBJ whole genome shotgun (WGS) entry which is preliminary data.</text>
</comment>
<dbReference type="Gene3D" id="1.10.530.40">
    <property type="match status" value="1"/>
</dbReference>
<evidence type="ECO:0000313" key="4">
    <source>
        <dbReference type="Proteomes" id="UP000539538"/>
    </source>
</evidence>
<dbReference type="EMBL" id="JACHOT010000002">
    <property type="protein sequence ID" value="MBB4650598.1"/>
    <property type="molecule type" value="Genomic_DNA"/>
</dbReference>
<sequence>MNDVAGPSRDGWRWWREQMNAPLPLDWSPSATPISVDAFDLIVQAEVGGHARYVAKHSMPWWPGGRAGITVGIGYDVGYSRSAHLTSDWRPRIEEMWIHRLEGKIGVTGHRAEAALVDLNKRIFMEISWQDAIWVHRFRVLPRLVGMVERSLGNSWRLGSDCLGSLVSLAWHRGVTFADPHDRHADMRSIGRQMSNGNFEAIPDEIAAMAKTWADDHPQAALRKEEAKLFTRGLCKILK</sequence>
<evidence type="ECO:0000256" key="2">
    <source>
        <dbReference type="ARBA" id="ARBA00022638"/>
    </source>
</evidence>
<proteinExistence type="predicted"/>
<keyword evidence="1" id="KW-0929">Antimicrobial</keyword>
<reference evidence="3 4" key="1">
    <citation type="submission" date="2020-08" db="EMBL/GenBank/DDBJ databases">
        <title>Genomic Encyclopedia of Type Strains, Phase IV (KMG-IV): sequencing the most valuable type-strain genomes for metagenomic binning, comparative biology and taxonomic classification.</title>
        <authorList>
            <person name="Goeker M."/>
        </authorList>
    </citation>
    <scope>NUCLEOTIDE SEQUENCE [LARGE SCALE GENOMIC DNA]</scope>
    <source>
        <strain evidence="3 4">DSM 7050</strain>
    </source>
</reference>
<dbReference type="InterPro" id="IPR023347">
    <property type="entry name" value="Lysozyme_dom_sf"/>
</dbReference>
<dbReference type="RefSeq" id="WP_183262652.1">
    <property type="nucleotide sequence ID" value="NZ_BAAAVZ010000002.1"/>
</dbReference>
<protein>
    <submittedName>
        <fullName evidence="3">Uncharacterized protein</fullName>
    </submittedName>
</protein>